<dbReference type="Proteomes" id="UP001060215">
    <property type="component" value="Chromosome 8"/>
</dbReference>
<gene>
    <name evidence="1" type="ORF">LOK49_LG09G01865</name>
</gene>
<proteinExistence type="predicted"/>
<evidence type="ECO:0000313" key="1">
    <source>
        <dbReference type="EMBL" id="KAI8001295.1"/>
    </source>
</evidence>
<reference evidence="1 2" key="1">
    <citation type="journal article" date="2022" name="Plant J.">
        <title>Chromosome-level genome of Camellia lanceoleosa provides a valuable resource for understanding genome evolution and self-incompatibility.</title>
        <authorList>
            <person name="Gong W."/>
            <person name="Xiao S."/>
            <person name="Wang L."/>
            <person name="Liao Z."/>
            <person name="Chang Y."/>
            <person name="Mo W."/>
            <person name="Hu G."/>
            <person name="Li W."/>
            <person name="Zhao G."/>
            <person name="Zhu H."/>
            <person name="Hu X."/>
            <person name="Ji K."/>
            <person name="Xiang X."/>
            <person name="Song Q."/>
            <person name="Yuan D."/>
            <person name="Jin S."/>
            <person name="Zhang L."/>
        </authorList>
    </citation>
    <scope>NUCLEOTIDE SEQUENCE [LARGE SCALE GENOMIC DNA]</scope>
    <source>
        <strain evidence="1">SQ_2022a</strain>
    </source>
</reference>
<organism evidence="1 2">
    <name type="scientific">Camellia lanceoleosa</name>
    <dbReference type="NCBI Taxonomy" id="1840588"/>
    <lineage>
        <taxon>Eukaryota</taxon>
        <taxon>Viridiplantae</taxon>
        <taxon>Streptophyta</taxon>
        <taxon>Embryophyta</taxon>
        <taxon>Tracheophyta</taxon>
        <taxon>Spermatophyta</taxon>
        <taxon>Magnoliopsida</taxon>
        <taxon>eudicotyledons</taxon>
        <taxon>Gunneridae</taxon>
        <taxon>Pentapetalae</taxon>
        <taxon>asterids</taxon>
        <taxon>Ericales</taxon>
        <taxon>Theaceae</taxon>
        <taxon>Camellia</taxon>
    </lineage>
</organism>
<comment type="caution">
    <text evidence="1">The sequence shown here is derived from an EMBL/GenBank/DDBJ whole genome shotgun (WGS) entry which is preliminary data.</text>
</comment>
<evidence type="ECO:0000313" key="2">
    <source>
        <dbReference type="Proteomes" id="UP001060215"/>
    </source>
</evidence>
<sequence>MHMEMESSLLSIETLVKKIKKEMFSNFDLYSFVSKSAYDTAWLAMIPNTQHCDHPMFRGCLDWVLRNQKEEGFWGESDSNGVPTIDSLPATLASMVALKKWNVGGTNIKKGLAFVHENAEMLLKEKQHCLPRWFAIVFPAMVELAQETGFDVADNLNGVLSHAFYKRQQILKIEELVDDYHYPPLLSYLEALSSTCDIDREFIASYLSEDGSLFQSPSATAQAFMVTGDDKCKDYLLSLVQRCPYGVPAMYPMDEGLIKLCMVNQMQKLGLAEYVNEEIEEILSEVYWTYEKHEAEMRNVNLNPQKIYKDSLAFRLLRMHGYKVTPWSFCWFVHHEDILTYIENNSGCFMSAMISVYRATDLMFSGEYELKEARSFSRKLLEKNMVPGCEEDNLVMIPNLQEVVEHELSLPWIARMDHLDHRFWIEANNVDALWVAKASFYRLSCLQNKNLMKLAVENYKFRQSIYQNELEELKRWSKERGLSDMGFGREKTTYCYFAVATSSTLPHDSVVRLLVAKSGILITVADDFFDMEGSIKELQCLTEAIQRWDGKGLIGHAKIIFDALDDLVSDTAKKHLHQQGSDITENLHDIWRETFASWMVEATWSSTGYMPSLHEYLDTGMTSIAAHTMVLPASCFLNPKLPNHKLKCCQYETITKLLMATTRLLNDIQSYEKEKLDGKTNLVLLHLNRSRQGEIEDSIAYANEILDEKKRELLKLALIDDLNDLPKPCKLLHLSCLKVFQMFFYSTNLFDSNTDLLHDIKKAIYIPPEYQIHKPLKPLLPLFPSTLEKKYSKTQSHLIRTFKYQSTRNFIGQHFTRTTSRVGYEKMVISPKFKLCFA</sequence>
<name>A0ACC0GJP6_9ERIC</name>
<dbReference type="EMBL" id="CM045765">
    <property type="protein sequence ID" value="KAI8001295.1"/>
    <property type="molecule type" value="Genomic_DNA"/>
</dbReference>
<keyword evidence="2" id="KW-1185">Reference proteome</keyword>
<protein>
    <submittedName>
        <fullName evidence="1">(E,E)-geranyllinalool synthase</fullName>
    </submittedName>
</protein>
<accession>A0ACC0GJP6</accession>